<dbReference type="GO" id="GO:0005739">
    <property type="term" value="C:mitochondrion"/>
    <property type="evidence" value="ECO:0007669"/>
    <property type="project" value="TreeGrafter"/>
</dbReference>
<feature type="binding site" evidence="10">
    <location>
        <position position="166"/>
    </location>
    <ligand>
        <name>K(+)</name>
        <dbReference type="ChEBI" id="CHEBI:29103"/>
    </ligand>
</feature>
<feature type="binding site" evidence="10">
    <location>
        <position position="67"/>
    </location>
    <ligand>
        <name>K(+)</name>
        <dbReference type="ChEBI" id="CHEBI:29103"/>
    </ligand>
</feature>
<dbReference type="EMBL" id="JNBR01000636">
    <property type="protein sequence ID" value="OQR90341.1"/>
    <property type="molecule type" value="Genomic_DNA"/>
</dbReference>
<dbReference type="OrthoDB" id="10064708at2759"/>
<evidence type="ECO:0000256" key="1">
    <source>
        <dbReference type="ARBA" id="ARBA00000013"/>
    </source>
</evidence>
<dbReference type="PROSITE" id="PS51385">
    <property type="entry name" value="YJEF_N"/>
    <property type="match status" value="1"/>
</dbReference>
<evidence type="ECO:0000256" key="7">
    <source>
        <dbReference type="ARBA" id="ARBA00022958"/>
    </source>
</evidence>
<dbReference type="GO" id="GO:0000166">
    <property type="term" value="F:nucleotide binding"/>
    <property type="evidence" value="ECO:0007669"/>
    <property type="project" value="UniProtKB-KW"/>
</dbReference>
<dbReference type="PANTHER" id="PTHR13232:SF10">
    <property type="entry name" value="NAD(P)H-HYDRATE EPIMERASE"/>
    <property type="match status" value="1"/>
</dbReference>
<keyword evidence="7 10" id="KW-0630">Potassium</keyword>
<dbReference type="Gene3D" id="3.40.50.10260">
    <property type="entry name" value="YjeF N-terminal domain"/>
    <property type="match status" value="1"/>
</dbReference>
<dbReference type="PANTHER" id="PTHR13232">
    <property type="entry name" value="NAD(P)H-HYDRATE EPIMERASE"/>
    <property type="match status" value="1"/>
</dbReference>
<accession>A0A1V9YXA3</accession>
<dbReference type="SUPFAM" id="SSF64153">
    <property type="entry name" value="YjeF N-terminal domain-like"/>
    <property type="match status" value="1"/>
</dbReference>
<dbReference type="EC" id="5.1.99.6" evidence="3 10"/>
<evidence type="ECO:0000256" key="10">
    <source>
        <dbReference type="HAMAP-Rule" id="MF_03159"/>
    </source>
</evidence>
<dbReference type="HAMAP" id="MF_01966">
    <property type="entry name" value="NADHX_epimerase"/>
    <property type="match status" value="1"/>
</dbReference>
<feature type="binding site" evidence="10">
    <location>
        <begin position="66"/>
        <end position="70"/>
    </location>
    <ligand>
        <name>(6S)-NADPHX</name>
        <dbReference type="ChEBI" id="CHEBI:64076"/>
    </ligand>
</feature>
<organism evidence="12 13">
    <name type="scientific">Achlya hypogyna</name>
    <name type="common">Oomycete</name>
    <name type="synonym">Protoachlya hypogyna</name>
    <dbReference type="NCBI Taxonomy" id="1202772"/>
    <lineage>
        <taxon>Eukaryota</taxon>
        <taxon>Sar</taxon>
        <taxon>Stramenopiles</taxon>
        <taxon>Oomycota</taxon>
        <taxon>Saprolegniomycetes</taxon>
        <taxon>Saprolegniales</taxon>
        <taxon>Achlyaceae</taxon>
        <taxon>Achlya</taxon>
    </lineage>
</organism>
<evidence type="ECO:0000256" key="6">
    <source>
        <dbReference type="ARBA" id="ARBA00022857"/>
    </source>
</evidence>
<gene>
    <name evidence="12" type="ORF">ACHHYP_05596</name>
</gene>
<feature type="domain" description="YjeF N-terminal" evidence="11">
    <location>
        <begin position="16"/>
        <end position="224"/>
    </location>
</feature>
<dbReference type="NCBIfam" id="TIGR00197">
    <property type="entry name" value="yjeF_nterm"/>
    <property type="match status" value="1"/>
</dbReference>
<keyword evidence="6" id="KW-0521">NADP</keyword>
<keyword evidence="5 10" id="KW-0547">Nucleotide-binding</keyword>
<dbReference type="Pfam" id="PF03853">
    <property type="entry name" value="YjeF_N"/>
    <property type="match status" value="1"/>
</dbReference>
<keyword evidence="13" id="KW-1185">Reference proteome</keyword>
<feature type="binding site" evidence="10">
    <location>
        <position position="130"/>
    </location>
    <ligand>
        <name>K(+)</name>
        <dbReference type="ChEBI" id="CHEBI:29103"/>
    </ligand>
</feature>
<evidence type="ECO:0000256" key="3">
    <source>
        <dbReference type="ARBA" id="ARBA00012228"/>
    </source>
</evidence>
<feature type="binding site" evidence="10">
    <location>
        <begin position="134"/>
        <end position="140"/>
    </location>
    <ligand>
        <name>(6S)-NADPHX</name>
        <dbReference type="ChEBI" id="CHEBI:64076"/>
    </ligand>
</feature>
<dbReference type="GO" id="GO:0052856">
    <property type="term" value="F:NAD(P)HX epimerase activity"/>
    <property type="evidence" value="ECO:0007669"/>
    <property type="project" value="UniProtKB-UniRule"/>
</dbReference>
<comment type="cofactor">
    <cofactor evidence="10">
        <name>K(+)</name>
        <dbReference type="ChEBI" id="CHEBI:29103"/>
    </cofactor>
    <text evidence="10">Binds 1 potassium ion per subunit.</text>
</comment>
<dbReference type="InterPro" id="IPR036652">
    <property type="entry name" value="YjeF_N_dom_sf"/>
</dbReference>
<comment type="similarity">
    <text evidence="10">Belongs to the NnrE/AIBP family.</text>
</comment>
<comment type="catalytic activity">
    <reaction evidence="2 10">
        <text>(6R)-NADPHX = (6S)-NADPHX</text>
        <dbReference type="Rhea" id="RHEA:32227"/>
        <dbReference type="ChEBI" id="CHEBI:64076"/>
        <dbReference type="ChEBI" id="CHEBI:64077"/>
        <dbReference type="EC" id="5.1.99.6"/>
    </reaction>
</comment>
<protein>
    <recommendedName>
        <fullName evidence="3 10">NAD(P)H-hydrate epimerase</fullName>
        <ecNumber evidence="3 10">5.1.99.6</ecNumber>
    </recommendedName>
    <alternativeName>
        <fullName evidence="10">NAD(P)HX epimerase</fullName>
    </alternativeName>
</protein>
<evidence type="ECO:0000313" key="12">
    <source>
        <dbReference type="EMBL" id="OQR90341.1"/>
    </source>
</evidence>
<evidence type="ECO:0000256" key="5">
    <source>
        <dbReference type="ARBA" id="ARBA00022741"/>
    </source>
</evidence>
<feature type="binding site" evidence="10">
    <location>
        <position position="163"/>
    </location>
    <ligand>
        <name>(6S)-NADPHX</name>
        <dbReference type="ChEBI" id="CHEBI:64076"/>
    </ligand>
</feature>
<evidence type="ECO:0000313" key="13">
    <source>
        <dbReference type="Proteomes" id="UP000243579"/>
    </source>
</evidence>
<keyword evidence="8 10" id="KW-0520">NAD</keyword>
<evidence type="ECO:0000256" key="8">
    <source>
        <dbReference type="ARBA" id="ARBA00023027"/>
    </source>
</evidence>
<dbReference type="InterPro" id="IPR032976">
    <property type="entry name" value="YJEFN_prot_NAXE-like"/>
</dbReference>
<dbReference type="GO" id="GO:0046872">
    <property type="term" value="F:metal ion binding"/>
    <property type="evidence" value="ECO:0007669"/>
    <property type="project" value="UniProtKB-KW"/>
</dbReference>
<comment type="catalytic activity">
    <reaction evidence="1 10">
        <text>(6R)-NADHX = (6S)-NADHX</text>
        <dbReference type="Rhea" id="RHEA:32215"/>
        <dbReference type="ChEBI" id="CHEBI:64074"/>
        <dbReference type="ChEBI" id="CHEBI:64075"/>
        <dbReference type="EC" id="5.1.99.6"/>
    </reaction>
</comment>
<keyword evidence="4 10" id="KW-0479">Metal-binding</keyword>
<comment type="caution">
    <text evidence="12">The sequence shown here is derived from an EMBL/GenBank/DDBJ whole genome shotgun (WGS) entry which is preliminary data.</text>
</comment>
<keyword evidence="9 10" id="KW-0413">Isomerase</keyword>
<evidence type="ECO:0000256" key="9">
    <source>
        <dbReference type="ARBA" id="ARBA00023235"/>
    </source>
</evidence>
<evidence type="ECO:0000256" key="4">
    <source>
        <dbReference type="ARBA" id="ARBA00022723"/>
    </source>
</evidence>
<dbReference type="Proteomes" id="UP000243579">
    <property type="component" value="Unassembled WGS sequence"/>
</dbReference>
<name>A0A1V9YXA3_ACHHY</name>
<evidence type="ECO:0000259" key="11">
    <source>
        <dbReference type="PROSITE" id="PS51385"/>
    </source>
</evidence>
<dbReference type="InterPro" id="IPR004443">
    <property type="entry name" value="YjeF_N_dom"/>
</dbReference>
<proteinExistence type="inferred from homology"/>
<dbReference type="STRING" id="1202772.A0A1V9YXA3"/>
<sequence length="243" mass="26548">MAARQPFLRYLNQLQAQRIDEELMSTHAFSIDQLMELAGLSVASVVEHTYQHQRSKPLLVVAGPGNNGGDALVAARHLKHFGFAPEVLYPKAPANPLYQRLVTQCKDLDIPFVADISSAVVDARYCMVLDGIFGFSFKGDIRAPFDAVIAALRATSTPIVSIDIPSGWDVELGNVSGQGLEPTVLVSLTAPKLCAQFFQKTGRAHYVGGRFVPRALAQKYNLATPKYVGSLQFAQWVDEDTSQ</sequence>
<comment type="function">
    <text evidence="10">Catalyzes the epimerization of the S- and R-forms of NAD(P)HX, a damaged form of NAD(P)H that is a result of enzymatic or heat-dependent hydration. This is a prerequisite for the S-specific NAD(P)H-hydrate dehydratase to allow the repair of both epimers of NAD(P)HX.</text>
</comment>
<evidence type="ECO:0000256" key="2">
    <source>
        <dbReference type="ARBA" id="ARBA00000909"/>
    </source>
</evidence>
<comment type="caution">
    <text evidence="10">Lacks conserved residue(s) required for the propagation of feature annotation.</text>
</comment>
<dbReference type="AlphaFoldDB" id="A0A1V9YXA3"/>
<reference evidence="12 13" key="1">
    <citation type="journal article" date="2014" name="Genome Biol. Evol.">
        <title>The secreted proteins of Achlya hypogyna and Thraustotheca clavata identify the ancestral oomycete secretome and reveal gene acquisitions by horizontal gene transfer.</title>
        <authorList>
            <person name="Misner I."/>
            <person name="Blouin N."/>
            <person name="Leonard G."/>
            <person name="Richards T.A."/>
            <person name="Lane C.E."/>
        </authorList>
    </citation>
    <scope>NUCLEOTIDE SEQUENCE [LARGE SCALE GENOMIC DNA]</scope>
    <source>
        <strain evidence="12 13">ATCC 48635</strain>
    </source>
</reference>